<evidence type="ECO:0000313" key="12">
    <source>
        <dbReference type="EMBL" id="KAG7664592.1"/>
    </source>
</evidence>
<feature type="region of interest" description="Disordered" evidence="10">
    <location>
        <begin position="232"/>
        <end position="259"/>
    </location>
</feature>
<dbReference type="PROSITE" id="PS50157">
    <property type="entry name" value="ZINC_FINGER_C2H2_2"/>
    <property type="match status" value="2"/>
</dbReference>
<dbReference type="InterPro" id="IPR051007">
    <property type="entry name" value="creA/MIG_C2H2-ZnF"/>
</dbReference>
<name>A0A8J5URF7_9ASCO</name>
<evidence type="ECO:0000256" key="6">
    <source>
        <dbReference type="ARBA" id="ARBA00023015"/>
    </source>
</evidence>
<feature type="compositionally biased region" description="Low complexity" evidence="10">
    <location>
        <begin position="114"/>
        <end position="134"/>
    </location>
</feature>
<feature type="region of interest" description="Disordered" evidence="10">
    <location>
        <begin position="311"/>
        <end position="333"/>
    </location>
</feature>
<feature type="compositionally biased region" description="Low complexity" evidence="10">
    <location>
        <begin position="438"/>
        <end position="450"/>
    </location>
</feature>
<evidence type="ECO:0000256" key="8">
    <source>
        <dbReference type="ARBA" id="ARBA00023242"/>
    </source>
</evidence>
<feature type="compositionally biased region" description="Polar residues" evidence="10">
    <location>
        <begin position="247"/>
        <end position="258"/>
    </location>
</feature>
<keyword evidence="3" id="KW-0677">Repeat</keyword>
<evidence type="ECO:0000256" key="7">
    <source>
        <dbReference type="ARBA" id="ARBA00023163"/>
    </source>
</evidence>
<dbReference type="GeneID" id="73468688"/>
<gene>
    <name evidence="12" type="ORF">J8A68_001887</name>
</gene>
<keyword evidence="4 9" id="KW-0863">Zinc-finger</keyword>
<feature type="compositionally biased region" description="Low complexity" evidence="10">
    <location>
        <begin position="65"/>
        <end position="95"/>
    </location>
</feature>
<feature type="compositionally biased region" description="Basic residues" evidence="10">
    <location>
        <begin position="549"/>
        <end position="558"/>
    </location>
</feature>
<feature type="region of interest" description="Disordered" evidence="10">
    <location>
        <begin position="59"/>
        <end position="135"/>
    </location>
</feature>
<evidence type="ECO:0000256" key="4">
    <source>
        <dbReference type="ARBA" id="ARBA00022771"/>
    </source>
</evidence>
<dbReference type="GO" id="GO:0005737">
    <property type="term" value="C:cytoplasm"/>
    <property type="evidence" value="ECO:0007669"/>
    <property type="project" value="TreeGrafter"/>
</dbReference>
<accession>A0A8J5URF7</accession>
<keyword evidence="2" id="KW-0479">Metal-binding</keyword>
<dbReference type="Pfam" id="PF00096">
    <property type="entry name" value="zf-C2H2"/>
    <property type="match status" value="1"/>
</dbReference>
<protein>
    <recommendedName>
        <fullName evidence="11">C2H2-type domain-containing protein</fullName>
    </recommendedName>
</protein>
<dbReference type="PANTHER" id="PTHR47428:SF1">
    <property type="entry name" value="REGULATORY PROTEIN MIG1-RELATED"/>
    <property type="match status" value="1"/>
</dbReference>
<reference evidence="12 13" key="1">
    <citation type="journal article" date="2021" name="DNA Res.">
        <title>Genome analysis of Candida subhashii reveals its hybrid nature and dual mitochondrial genome conformations.</title>
        <authorList>
            <person name="Mixao V."/>
            <person name="Hegedusova E."/>
            <person name="Saus E."/>
            <person name="Pryszcz L.P."/>
            <person name="Cillingova A."/>
            <person name="Nosek J."/>
            <person name="Gabaldon T."/>
        </authorList>
    </citation>
    <scope>NUCLEOTIDE SEQUENCE [LARGE SCALE GENOMIC DNA]</scope>
    <source>
        <strain evidence="12 13">CBS 10753</strain>
    </source>
</reference>
<keyword evidence="8" id="KW-0539">Nucleus</keyword>
<sequence>MDMNPEIDEFTSNLQMFPDQPGNNNNRQNTATFQQGIQSKDSQMQENYDGLYNQFGLQPSDSFLSSKQDSNNSNNNNVIYKSSNNNSHMLSNLESPLGFNDMDIEFNIQPPSQPQTQQHQQQQQQQQQQSIYSQDEANQAMFHSQIQHEQQEEQSTLFPKYEDQNYRPTINMPGAFKTVNDNMDIDNSPPFTIESDLGFERHLDNNSIVTNAQIHNQDSDSLFKNQLSVPQPSNNHLTPENAALSPFDTSSRVSSSHNLPMAPHGNSLFTNGRDFHLFDEDSHSYSHGRLRNGSIDSYYAANVINMQKQFQQQQLQQQQENQMHPLQQQTPQPINMQNKNMFNELSPLTTTTSHTPSVTSLHSTQPSFFSAQQYFSRNSFEQPPSSLHRPSIDAFNTNRTSIDSQQQTPQRQQQRNPKYSFTTSISNYLPFMSDKNQQRSPPNSSSSPQNLINTPPQQPGQPSRHLLRTIFKSTNYGNNSNNNGVAVSELNNMNEMETENDQDMNYVQSSFLQNGGSGGASENHDFLMMSPTKEEPEYETMDNIVTAPKKAKRSKRSLFTRFKAPSKLEPPLEDTTAVQSVEELKTTQDNASSVNSMTGGNVSAQGSMSGTPSIATGSNQLEHTASGGSQRQAIQSQQQQQQPSSQASEPDYAALFENMGKRKNIVSSGYRKPKKPKEESLSVNNSNSTVDKSSILNFGKSSKSRNGSEHSSILQQQQSQQSYNEDDDYESDDHSSSQNMSAVSSNVSSSGHVRASMESETSNSASGITPTTSTLATASKRILGSKLMLKKKSNVKHVNNPKDAFIASLDTPVATMISKGVEVEVDLRSLDLPPDTKIFPTSIINSKNRTRGRKENKEADMVDQSKIYLCNYCSRRFKRHEHLKRHFRSLHTFEKPYDCTICHKKFSRSDNLNQHLKIHKQEEEERQRMQGIEEME</sequence>
<dbReference type="Proteomes" id="UP000694255">
    <property type="component" value="Unassembled WGS sequence"/>
</dbReference>
<organism evidence="12 13">
    <name type="scientific">[Candida] subhashii</name>
    <dbReference type="NCBI Taxonomy" id="561895"/>
    <lineage>
        <taxon>Eukaryota</taxon>
        <taxon>Fungi</taxon>
        <taxon>Dikarya</taxon>
        <taxon>Ascomycota</taxon>
        <taxon>Saccharomycotina</taxon>
        <taxon>Pichiomycetes</taxon>
        <taxon>Debaryomycetaceae</taxon>
        <taxon>Spathaspora</taxon>
    </lineage>
</organism>
<keyword evidence="5" id="KW-0862">Zinc</keyword>
<evidence type="ECO:0000259" key="11">
    <source>
        <dbReference type="PROSITE" id="PS50157"/>
    </source>
</evidence>
<keyword evidence="6" id="KW-0805">Transcription regulation</keyword>
<feature type="compositionally biased region" description="Polar residues" evidence="10">
    <location>
        <begin position="758"/>
        <end position="772"/>
    </location>
</feature>
<dbReference type="InterPro" id="IPR013087">
    <property type="entry name" value="Znf_C2H2_type"/>
</dbReference>
<feature type="compositionally biased region" description="Low complexity" evidence="10">
    <location>
        <begin position="625"/>
        <end position="648"/>
    </location>
</feature>
<keyword evidence="7" id="KW-0804">Transcription</keyword>
<feature type="region of interest" description="Disordered" evidence="10">
    <location>
        <begin position="548"/>
        <end position="649"/>
    </location>
</feature>
<feature type="compositionally biased region" description="Polar residues" evidence="10">
    <location>
        <begin position="587"/>
        <end position="623"/>
    </location>
</feature>
<feature type="compositionally biased region" description="Low complexity" evidence="10">
    <location>
        <begin position="736"/>
        <end position="750"/>
    </location>
</feature>
<dbReference type="GO" id="GO:0000978">
    <property type="term" value="F:RNA polymerase II cis-regulatory region sequence-specific DNA binding"/>
    <property type="evidence" value="ECO:0007669"/>
    <property type="project" value="TreeGrafter"/>
</dbReference>
<evidence type="ECO:0000256" key="10">
    <source>
        <dbReference type="SAM" id="MobiDB-lite"/>
    </source>
</evidence>
<feature type="compositionally biased region" description="Low complexity" evidence="10">
    <location>
        <begin position="311"/>
        <end position="329"/>
    </location>
</feature>
<dbReference type="SMART" id="SM00355">
    <property type="entry name" value="ZnF_C2H2"/>
    <property type="match status" value="2"/>
</dbReference>
<evidence type="ECO:0000256" key="5">
    <source>
        <dbReference type="ARBA" id="ARBA00022833"/>
    </source>
</evidence>
<dbReference type="GO" id="GO:0000433">
    <property type="term" value="P:carbon catabolite repression of transcription from RNA polymerase II promoter by glucose"/>
    <property type="evidence" value="ECO:0007669"/>
    <property type="project" value="TreeGrafter"/>
</dbReference>
<dbReference type="FunFam" id="3.30.160.60:FF:000303">
    <property type="entry name" value="Zinc finger protein 41"/>
    <property type="match status" value="1"/>
</dbReference>
<dbReference type="OrthoDB" id="654211at2759"/>
<feature type="domain" description="C2H2-type" evidence="11">
    <location>
        <begin position="897"/>
        <end position="924"/>
    </location>
</feature>
<feature type="region of interest" description="Disordered" evidence="10">
    <location>
        <begin position="432"/>
        <end position="463"/>
    </location>
</feature>
<dbReference type="PROSITE" id="PS00028">
    <property type="entry name" value="ZINC_FINGER_C2H2_1"/>
    <property type="match status" value="2"/>
</dbReference>
<proteinExistence type="predicted"/>
<dbReference type="AlphaFoldDB" id="A0A8J5URF7"/>
<dbReference type="GO" id="GO:0005634">
    <property type="term" value="C:nucleus"/>
    <property type="evidence" value="ECO:0007669"/>
    <property type="project" value="UniProtKB-SubCell"/>
</dbReference>
<dbReference type="RefSeq" id="XP_049264824.1">
    <property type="nucleotide sequence ID" value="XM_049405578.1"/>
</dbReference>
<comment type="subcellular location">
    <subcellularLocation>
        <location evidence="1">Nucleus</location>
    </subcellularLocation>
</comment>
<feature type="region of interest" description="Disordered" evidence="10">
    <location>
        <begin position="663"/>
        <end position="772"/>
    </location>
</feature>
<evidence type="ECO:0000256" key="3">
    <source>
        <dbReference type="ARBA" id="ARBA00022737"/>
    </source>
</evidence>
<feature type="domain" description="C2H2-type" evidence="11">
    <location>
        <begin position="868"/>
        <end position="896"/>
    </location>
</feature>
<dbReference type="PANTHER" id="PTHR47428">
    <property type="entry name" value="REGULATORY PROTEIN MIG1-RELATED"/>
    <property type="match status" value="1"/>
</dbReference>
<evidence type="ECO:0000256" key="2">
    <source>
        <dbReference type="ARBA" id="ARBA00022723"/>
    </source>
</evidence>
<evidence type="ECO:0000256" key="9">
    <source>
        <dbReference type="PROSITE-ProRule" id="PRU00042"/>
    </source>
</evidence>
<feature type="compositionally biased region" description="Low complexity" evidence="10">
    <location>
        <begin position="711"/>
        <end position="723"/>
    </location>
</feature>
<feature type="compositionally biased region" description="Polar residues" evidence="10">
    <location>
        <begin position="681"/>
        <end position="705"/>
    </location>
</feature>
<dbReference type="GO" id="GO:0008270">
    <property type="term" value="F:zinc ion binding"/>
    <property type="evidence" value="ECO:0007669"/>
    <property type="project" value="UniProtKB-KW"/>
</dbReference>
<comment type="caution">
    <text evidence="12">The sequence shown here is derived from an EMBL/GenBank/DDBJ whole genome shotgun (WGS) entry which is preliminary data.</text>
</comment>
<evidence type="ECO:0000256" key="1">
    <source>
        <dbReference type="ARBA" id="ARBA00004123"/>
    </source>
</evidence>
<keyword evidence="13" id="KW-1185">Reference proteome</keyword>
<dbReference type="EMBL" id="JAGSYN010000070">
    <property type="protein sequence ID" value="KAG7664592.1"/>
    <property type="molecule type" value="Genomic_DNA"/>
</dbReference>
<evidence type="ECO:0000313" key="13">
    <source>
        <dbReference type="Proteomes" id="UP000694255"/>
    </source>
</evidence>